<proteinExistence type="predicted"/>
<name>A0A2R6NH98_9APHY</name>
<reference evidence="1 2" key="1">
    <citation type="submission" date="2018-02" db="EMBL/GenBank/DDBJ databases">
        <title>Genome sequence of the basidiomycete white-rot fungus Phlebia centrifuga.</title>
        <authorList>
            <person name="Granchi Z."/>
            <person name="Peng M."/>
            <person name="de Vries R.P."/>
            <person name="Hilden K."/>
            <person name="Makela M.R."/>
            <person name="Grigoriev I."/>
            <person name="Riley R."/>
        </authorList>
    </citation>
    <scope>NUCLEOTIDE SEQUENCE [LARGE SCALE GENOMIC DNA]</scope>
    <source>
        <strain evidence="1 2">FBCC195</strain>
    </source>
</reference>
<comment type="caution">
    <text evidence="1">The sequence shown here is derived from an EMBL/GenBank/DDBJ whole genome shotgun (WGS) entry which is preliminary data.</text>
</comment>
<organism evidence="1 2">
    <name type="scientific">Hermanssonia centrifuga</name>
    <dbReference type="NCBI Taxonomy" id="98765"/>
    <lineage>
        <taxon>Eukaryota</taxon>
        <taxon>Fungi</taxon>
        <taxon>Dikarya</taxon>
        <taxon>Basidiomycota</taxon>
        <taxon>Agaricomycotina</taxon>
        <taxon>Agaricomycetes</taxon>
        <taxon>Polyporales</taxon>
        <taxon>Meruliaceae</taxon>
        <taxon>Hermanssonia</taxon>
    </lineage>
</organism>
<protein>
    <submittedName>
        <fullName evidence="1">Uncharacterized protein</fullName>
    </submittedName>
</protein>
<evidence type="ECO:0000313" key="2">
    <source>
        <dbReference type="Proteomes" id="UP000186601"/>
    </source>
</evidence>
<gene>
    <name evidence="1" type="ORF">PHLCEN_2v12452</name>
</gene>
<accession>A0A2R6NH98</accession>
<keyword evidence="2" id="KW-1185">Reference proteome</keyword>
<evidence type="ECO:0000313" key="1">
    <source>
        <dbReference type="EMBL" id="PSR71671.1"/>
    </source>
</evidence>
<dbReference type="EMBL" id="MLYV02001258">
    <property type="protein sequence ID" value="PSR71671.1"/>
    <property type="molecule type" value="Genomic_DNA"/>
</dbReference>
<dbReference type="Proteomes" id="UP000186601">
    <property type="component" value="Unassembled WGS sequence"/>
</dbReference>
<dbReference type="AlphaFoldDB" id="A0A2R6NH98"/>
<sequence>MASPSLTINPSPPNLWDPFQDASREVYFVQGRISVSALDASSDYKHWRWSRILSNLVDELRRLEHLQAQQDDDPIVAVAGQCLDLLASHPAIGTFIETLPELWYLTNYGLEDLVCALQAFIPKHKALQYPIMDTLPTKEHVLELSLKTDPSIGGLGDSELEYYFPADDYPASG</sequence>